<keyword evidence="3" id="KW-1003">Cell membrane</keyword>
<keyword evidence="4 8" id="KW-0812">Transmembrane</keyword>
<proteinExistence type="inferred from homology"/>
<comment type="similarity">
    <text evidence="2">Belongs to the p22phox family.</text>
</comment>
<evidence type="ECO:0000256" key="7">
    <source>
        <dbReference type="ARBA" id="ARBA00030298"/>
    </source>
</evidence>
<comment type="caution">
    <text evidence="9">The sequence shown here is derived from an EMBL/GenBank/DDBJ whole genome shotgun (WGS) entry which is preliminary data.</text>
</comment>
<feature type="transmembrane region" description="Helical" evidence="8">
    <location>
        <begin position="67"/>
        <end position="85"/>
    </location>
</feature>
<dbReference type="GO" id="GO:0005886">
    <property type="term" value="C:plasma membrane"/>
    <property type="evidence" value="ECO:0007669"/>
    <property type="project" value="UniProtKB-SubCell"/>
</dbReference>
<dbReference type="PANTHER" id="PTHR15168">
    <property type="entry name" value="CYTOCHROME B-245 LIGHT CHAIN"/>
    <property type="match status" value="1"/>
</dbReference>
<evidence type="ECO:0000313" key="9">
    <source>
        <dbReference type="EMBL" id="KAK5576734.1"/>
    </source>
</evidence>
<evidence type="ECO:0000256" key="6">
    <source>
        <dbReference type="ARBA" id="ARBA00023136"/>
    </source>
</evidence>
<organism evidence="9 10">
    <name type="scientific">Dictyostelium firmibasis</name>
    <dbReference type="NCBI Taxonomy" id="79012"/>
    <lineage>
        <taxon>Eukaryota</taxon>
        <taxon>Amoebozoa</taxon>
        <taxon>Evosea</taxon>
        <taxon>Eumycetozoa</taxon>
        <taxon>Dictyostelia</taxon>
        <taxon>Dictyosteliales</taxon>
        <taxon>Dictyosteliaceae</taxon>
        <taxon>Dictyostelium</taxon>
    </lineage>
</organism>
<dbReference type="GO" id="GO:0020037">
    <property type="term" value="F:heme binding"/>
    <property type="evidence" value="ECO:0007669"/>
    <property type="project" value="InterPro"/>
</dbReference>
<dbReference type="PANTHER" id="PTHR15168:SF0">
    <property type="entry name" value="CYTOCHROME B-245 LIGHT CHAIN"/>
    <property type="match status" value="1"/>
</dbReference>
<comment type="subcellular location">
    <subcellularLocation>
        <location evidence="1">Cell membrane</location>
    </subcellularLocation>
</comment>
<keyword evidence="10" id="KW-1185">Reference proteome</keyword>
<dbReference type="EMBL" id="JAVFKY010000005">
    <property type="protein sequence ID" value="KAK5576734.1"/>
    <property type="molecule type" value="Genomic_DNA"/>
</dbReference>
<evidence type="ECO:0000256" key="1">
    <source>
        <dbReference type="ARBA" id="ARBA00004236"/>
    </source>
</evidence>
<gene>
    <name evidence="9" type="ORF">RB653_007878</name>
</gene>
<protein>
    <recommendedName>
        <fullName evidence="7">p22-phox</fullName>
    </recommendedName>
</protein>
<keyword evidence="6 8" id="KW-0472">Membrane</keyword>
<dbReference type="AlphaFoldDB" id="A0AAN7TPE5"/>
<sequence>MGKFKLGNWAAMIGMAASWCLIAGGIMGIWYERQYIAIYSICVGGVLYPLLYPLSFLGPLKAIFHQYYVAAALMAGLSILCYFLVPTMLAAMIMDISAIVFLISAIKGEKGDFFDKQD</sequence>
<feature type="transmembrane region" description="Helical" evidence="8">
    <location>
        <begin position="36"/>
        <end position="55"/>
    </location>
</feature>
<reference evidence="9 10" key="1">
    <citation type="submission" date="2023-11" db="EMBL/GenBank/DDBJ databases">
        <title>Dfirmibasis_genome.</title>
        <authorList>
            <person name="Edelbroek B."/>
            <person name="Kjellin J."/>
            <person name="Jerlstrom-Hultqvist J."/>
            <person name="Soderbom F."/>
        </authorList>
    </citation>
    <scope>NUCLEOTIDE SEQUENCE [LARGE SCALE GENOMIC DNA]</scope>
    <source>
        <strain evidence="9 10">TNS-C-14</strain>
    </source>
</reference>
<evidence type="ECO:0000256" key="2">
    <source>
        <dbReference type="ARBA" id="ARBA00010590"/>
    </source>
</evidence>
<evidence type="ECO:0000256" key="8">
    <source>
        <dbReference type="SAM" id="Phobius"/>
    </source>
</evidence>
<evidence type="ECO:0000256" key="3">
    <source>
        <dbReference type="ARBA" id="ARBA00022475"/>
    </source>
</evidence>
<name>A0AAN7TPE5_9MYCE</name>
<evidence type="ECO:0000256" key="5">
    <source>
        <dbReference type="ARBA" id="ARBA00022989"/>
    </source>
</evidence>
<evidence type="ECO:0000256" key="4">
    <source>
        <dbReference type="ARBA" id="ARBA00022692"/>
    </source>
</evidence>
<feature type="transmembrane region" description="Helical" evidence="8">
    <location>
        <begin position="9"/>
        <end position="30"/>
    </location>
</feature>
<dbReference type="Proteomes" id="UP001344447">
    <property type="component" value="Unassembled WGS sequence"/>
</dbReference>
<dbReference type="InterPro" id="IPR007732">
    <property type="entry name" value="Cyt_b558_asu"/>
</dbReference>
<evidence type="ECO:0000313" key="10">
    <source>
        <dbReference type="Proteomes" id="UP001344447"/>
    </source>
</evidence>
<keyword evidence="5 8" id="KW-1133">Transmembrane helix</keyword>
<accession>A0AAN7TPE5</accession>
<dbReference type="Pfam" id="PF05038">
    <property type="entry name" value="Cytochrom_B558a"/>
    <property type="match status" value="1"/>
</dbReference>